<accession>A0A3B3YBH4</accession>
<evidence type="ECO:0000256" key="7">
    <source>
        <dbReference type="SAM" id="Coils"/>
    </source>
</evidence>
<evidence type="ECO:0000256" key="5">
    <source>
        <dbReference type="ARBA" id="ARBA00023054"/>
    </source>
</evidence>
<feature type="compositionally biased region" description="Low complexity" evidence="8">
    <location>
        <begin position="79"/>
        <end position="88"/>
    </location>
</feature>
<dbReference type="InterPro" id="IPR019394">
    <property type="entry name" value="TEX28/TMCC"/>
</dbReference>
<comment type="subcellular location">
    <subcellularLocation>
        <location evidence="1">Membrane</location>
    </subcellularLocation>
</comment>
<evidence type="ECO:0000256" key="3">
    <source>
        <dbReference type="ARBA" id="ARBA00022692"/>
    </source>
</evidence>
<comment type="similarity">
    <text evidence="2">Belongs to the TEX28 family.</text>
</comment>
<evidence type="ECO:0000313" key="11">
    <source>
        <dbReference type="Proteomes" id="UP000261480"/>
    </source>
</evidence>
<feature type="compositionally biased region" description="Basic and acidic residues" evidence="8">
    <location>
        <begin position="90"/>
        <end position="99"/>
    </location>
</feature>
<reference evidence="10" key="1">
    <citation type="submission" date="2025-08" db="UniProtKB">
        <authorList>
            <consortium name="Ensembl"/>
        </authorList>
    </citation>
    <scope>IDENTIFICATION</scope>
</reference>
<evidence type="ECO:0000313" key="10">
    <source>
        <dbReference type="Ensembl" id="ENSPMEP00000024706.1"/>
    </source>
</evidence>
<keyword evidence="5 7" id="KW-0175">Coiled coil</keyword>
<evidence type="ECO:0000256" key="4">
    <source>
        <dbReference type="ARBA" id="ARBA00022989"/>
    </source>
</evidence>
<feature type="region of interest" description="Disordered" evidence="8">
    <location>
        <begin position="75"/>
        <end position="99"/>
    </location>
</feature>
<evidence type="ECO:0008006" key="12">
    <source>
        <dbReference type="Google" id="ProtNLM"/>
    </source>
</evidence>
<sequence length="286" mass="32968">MLPDSNSKSHKFLLLTDKFKLVKFSFSIHCKSDRVKNMHENHEGESPSRRHSKSSLSVDKFLASCSLSADKHTSFLRPSSTASSSKSRSSFRDGGKCHNENKSKLVDAALSDIQQIRETQKNLEKSLQTLKTEYQRDHNHMLHVLEEEMSRLNVLERELAYLTELHQRETSNLKEEISSIKDIIDFQYNCKAEEFSVALDKCQSHLLKMELQQQQEMDLLRHEDSTAQIIIAKLIKGLLIVMSTILVFVCTMNRVVLIFKSSKHILSAVLLAVFLFLFFKYWNTVS</sequence>
<organism evidence="10 11">
    <name type="scientific">Poecilia mexicana</name>
    <dbReference type="NCBI Taxonomy" id="48701"/>
    <lineage>
        <taxon>Eukaryota</taxon>
        <taxon>Metazoa</taxon>
        <taxon>Chordata</taxon>
        <taxon>Craniata</taxon>
        <taxon>Vertebrata</taxon>
        <taxon>Euteleostomi</taxon>
        <taxon>Actinopterygii</taxon>
        <taxon>Neopterygii</taxon>
        <taxon>Teleostei</taxon>
        <taxon>Neoteleostei</taxon>
        <taxon>Acanthomorphata</taxon>
        <taxon>Ovalentaria</taxon>
        <taxon>Atherinomorphae</taxon>
        <taxon>Cyprinodontiformes</taxon>
        <taxon>Poeciliidae</taxon>
        <taxon>Poeciliinae</taxon>
        <taxon>Poecilia</taxon>
    </lineage>
</organism>
<dbReference type="Ensembl" id="ENSPMET00000006935.1">
    <property type="protein sequence ID" value="ENSPMEP00000024706.1"/>
    <property type="gene ID" value="ENSPMEG00000007199.1"/>
</dbReference>
<protein>
    <recommendedName>
        <fullName evidence="12">Transmembrane and coiled-coil domain family 3</fullName>
    </recommendedName>
</protein>
<keyword evidence="3 9" id="KW-0812">Transmembrane</keyword>
<feature type="transmembrane region" description="Helical" evidence="9">
    <location>
        <begin position="265"/>
        <end position="282"/>
    </location>
</feature>
<evidence type="ECO:0000256" key="1">
    <source>
        <dbReference type="ARBA" id="ARBA00004370"/>
    </source>
</evidence>
<dbReference type="Proteomes" id="UP000261480">
    <property type="component" value="Unplaced"/>
</dbReference>
<feature type="coiled-coil region" evidence="7">
    <location>
        <begin position="106"/>
        <end position="165"/>
    </location>
</feature>
<evidence type="ECO:0000256" key="6">
    <source>
        <dbReference type="ARBA" id="ARBA00023136"/>
    </source>
</evidence>
<feature type="transmembrane region" description="Helical" evidence="9">
    <location>
        <begin position="238"/>
        <end position="259"/>
    </location>
</feature>
<evidence type="ECO:0000256" key="2">
    <source>
        <dbReference type="ARBA" id="ARBA00008108"/>
    </source>
</evidence>
<proteinExistence type="inferred from homology"/>
<dbReference type="GO" id="GO:0016020">
    <property type="term" value="C:membrane"/>
    <property type="evidence" value="ECO:0007669"/>
    <property type="project" value="UniProtKB-SubCell"/>
</dbReference>
<evidence type="ECO:0000256" key="9">
    <source>
        <dbReference type="SAM" id="Phobius"/>
    </source>
</evidence>
<keyword evidence="11" id="KW-1185">Reference proteome</keyword>
<name>A0A3B3YBH4_9TELE</name>
<keyword evidence="6 9" id="KW-0472">Membrane</keyword>
<dbReference type="PANTHER" id="PTHR17613">
    <property type="entry name" value="CEREBRAL PROTEIN-11-RELATED"/>
    <property type="match status" value="1"/>
</dbReference>
<reference evidence="10" key="2">
    <citation type="submission" date="2025-09" db="UniProtKB">
        <authorList>
            <consortium name="Ensembl"/>
        </authorList>
    </citation>
    <scope>IDENTIFICATION</scope>
</reference>
<evidence type="ECO:0000256" key="8">
    <source>
        <dbReference type="SAM" id="MobiDB-lite"/>
    </source>
</evidence>
<dbReference type="Pfam" id="PF10267">
    <property type="entry name" value="Tmemb_cc2"/>
    <property type="match status" value="1"/>
</dbReference>
<keyword evidence="4 9" id="KW-1133">Transmembrane helix</keyword>
<dbReference type="GO" id="GO:0012505">
    <property type="term" value="C:endomembrane system"/>
    <property type="evidence" value="ECO:0007669"/>
    <property type="project" value="TreeGrafter"/>
</dbReference>
<dbReference type="AlphaFoldDB" id="A0A3B3YBH4"/>
<dbReference type="PANTHER" id="PTHR17613:SF14">
    <property type="entry name" value="DEMENTIN, ISOFORM H"/>
    <property type="match status" value="1"/>
</dbReference>